<comment type="caution">
    <text evidence="4">The sequence shown here is derived from an EMBL/GenBank/DDBJ whole genome shotgun (WGS) entry which is preliminary data.</text>
</comment>
<feature type="coiled-coil region" evidence="2">
    <location>
        <begin position="486"/>
        <end position="555"/>
    </location>
</feature>
<evidence type="ECO:0000313" key="5">
    <source>
        <dbReference type="Proteomes" id="UP000887013"/>
    </source>
</evidence>
<organism evidence="4 5">
    <name type="scientific">Nephila pilipes</name>
    <name type="common">Giant wood spider</name>
    <name type="synonym">Nephila maculata</name>
    <dbReference type="NCBI Taxonomy" id="299642"/>
    <lineage>
        <taxon>Eukaryota</taxon>
        <taxon>Metazoa</taxon>
        <taxon>Ecdysozoa</taxon>
        <taxon>Arthropoda</taxon>
        <taxon>Chelicerata</taxon>
        <taxon>Arachnida</taxon>
        <taxon>Araneae</taxon>
        <taxon>Araneomorphae</taxon>
        <taxon>Entelegynae</taxon>
        <taxon>Araneoidea</taxon>
        <taxon>Nephilidae</taxon>
        <taxon>Nephila</taxon>
    </lineage>
</organism>
<keyword evidence="1 2" id="KW-0175">Coiled coil</keyword>
<dbReference type="GO" id="GO:0005856">
    <property type="term" value="C:cytoskeleton"/>
    <property type="evidence" value="ECO:0007669"/>
    <property type="project" value="TreeGrafter"/>
</dbReference>
<feature type="compositionally biased region" description="Basic and acidic residues" evidence="3">
    <location>
        <begin position="16"/>
        <end position="28"/>
    </location>
</feature>
<dbReference type="PANTHER" id="PTHR32083">
    <property type="entry name" value="CILIA AND FLAGELLA-ASSOCIATED PROTEIN 58-RELATED"/>
    <property type="match status" value="1"/>
</dbReference>
<dbReference type="Proteomes" id="UP000887013">
    <property type="component" value="Unassembled WGS sequence"/>
</dbReference>
<evidence type="ECO:0000256" key="2">
    <source>
        <dbReference type="SAM" id="Coils"/>
    </source>
</evidence>
<proteinExistence type="predicted"/>
<feature type="coiled-coil region" evidence="2">
    <location>
        <begin position="809"/>
        <end position="839"/>
    </location>
</feature>
<gene>
    <name evidence="4" type="primary">AVEN_90165_1</name>
    <name evidence="4" type="ORF">NPIL_251581</name>
</gene>
<keyword evidence="5" id="KW-1185">Reference proteome</keyword>
<feature type="compositionally biased region" description="Basic and acidic residues" evidence="3">
    <location>
        <begin position="35"/>
        <end position="53"/>
    </location>
</feature>
<protein>
    <submittedName>
        <fullName evidence="4">Uncharacterized protein</fullName>
    </submittedName>
</protein>
<feature type="coiled-coil region" evidence="2">
    <location>
        <begin position="199"/>
        <end position="390"/>
    </location>
</feature>
<accession>A0A8X6MBF3</accession>
<reference evidence="4" key="1">
    <citation type="submission" date="2020-08" db="EMBL/GenBank/DDBJ databases">
        <title>Multicomponent nature underlies the extraordinary mechanical properties of spider dragline silk.</title>
        <authorList>
            <person name="Kono N."/>
            <person name="Nakamura H."/>
            <person name="Mori M."/>
            <person name="Yoshida Y."/>
            <person name="Ohtoshi R."/>
            <person name="Malay A.D."/>
            <person name="Moran D.A.P."/>
            <person name="Tomita M."/>
            <person name="Numata K."/>
            <person name="Arakawa K."/>
        </authorList>
    </citation>
    <scope>NUCLEOTIDE SEQUENCE</scope>
</reference>
<evidence type="ECO:0000313" key="4">
    <source>
        <dbReference type="EMBL" id="GFS41754.1"/>
    </source>
</evidence>
<dbReference type="AlphaFoldDB" id="A0A8X6MBF3"/>
<dbReference type="PANTHER" id="PTHR32083:SF0">
    <property type="entry name" value="CILIA AND FLAGELLA-ASSOCIATED PROTEIN 58"/>
    <property type="match status" value="1"/>
</dbReference>
<name>A0A8X6MBF3_NEPPI</name>
<sequence length="892" mass="104775">MEVSSLISETNNNAKFSDDSEHFLRDDAEFSSETNKTELEHEPSNIEKDERQLHQTGKKQSFLEEGVNEAMKSPSLSSLNVDWLNELAENVDKEPFLLTKTAFVTQCSEISECLNYLLSSEMTNAYVSMSQLFKTFRLIYSSNQKLRNKTFELMAQTQTMSKLNDQLVTQVLKRDEKIKYLEVHFEEHRGRTHLAEKSKFEIELKLKELEAKYKEKSLKRSEKIEDPDLSASEIDVLYSELNVSRNKVKSLENEVQQSKEVDNELREEIKVLNKKLENISQKRQEAQVATLAKSDELQQQLEFTKSLQQKIESLKTDLEASKKESENLVKELKISETRLKETSYNSLLLKKNIGARQFHLTVMKTKNEKLEQINKEKQLENSRLEMLLSKVTVSKNDLTRKVDILEQKLREVHYVAKEKEQTTTFQKQEIEIIKKTESNKDKTIRQLKEDLRKFRVEYCCLLESMKKQSGRLKGQETLCWDLKKDLEFNQQETNELKIKINLLEDKNAKLSSQILELSATKSGLEDHILSLDQSNKTKSEEIFKLKQELAQEKEDSRFSHNAEYDTKKQLEITKVKLKEVLHFQHAFTESTQQQMSRIKILENQILKLQKEVNHLVIQNNNVRCTLSQLQSRNKELCKNLESKERDHLNTLKTLEETERELEFKKHKYHSLAAEKSTSDLKLSEKIKELAKKNENIEQLAFEISKINQAVSQKENEIKLCKTEIQELHRVQNIARNQLQEKEYLKKEIVVLNNLLASEKLKSKTTEEELQKPINMHRWRMLSGSEMPQKYLMLKCINLQKLLTRKSDVLTKKENELTNKEKVIEELQADKKKREDLNVEKKLWLCQKELSDCKKEIKCLLGEKLVYESMSAKYESQIKNLNEQLKNIRLSKR</sequence>
<dbReference type="OrthoDB" id="264785at2759"/>
<feature type="region of interest" description="Disordered" evidence="3">
    <location>
        <begin position="1"/>
        <end position="57"/>
    </location>
</feature>
<feature type="coiled-coil region" evidence="2">
    <location>
        <begin position="591"/>
        <end position="730"/>
    </location>
</feature>
<evidence type="ECO:0000256" key="3">
    <source>
        <dbReference type="SAM" id="MobiDB-lite"/>
    </source>
</evidence>
<dbReference type="EMBL" id="BMAW01043921">
    <property type="protein sequence ID" value="GFS41754.1"/>
    <property type="molecule type" value="Genomic_DNA"/>
</dbReference>
<evidence type="ECO:0000256" key="1">
    <source>
        <dbReference type="ARBA" id="ARBA00023054"/>
    </source>
</evidence>
<feature type="compositionally biased region" description="Polar residues" evidence="3">
    <location>
        <begin position="1"/>
        <end position="15"/>
    </location>
</feature>